<protein>
    <recommendedName>
        <fullName evidence="3">Glycosyltransferase 2-like domain-containing protein</fullName>
    </recommendedName>
</protein>
<dbReference type="InterPro" id="IPR001173">
    <property type="entry name" value="Glyco_trans_2-like"/>
</dbReference>
<reference evidence="4 5" key="1">
    <citation type="submission" date="2012-07" db="EMBL/GenBank/DDBJ databases">
        <title>The Genome Sequence of Fusobacterium ulcerans 12_1B.</title>
        <authorList>
            <consortium name="The Broad Institute Genome Sequencing Platform"/>
            <person name="Earl A."/>
            <person name="Ward D."/>
            <person name="Feldgarden M."/>
            <person name="Gevers D."/>
            <person name="Strauss J."/>
            <person name="Ambrose C.E."/>
            <person name="Allen-Vercoe E."/>
            <person name="Walker B."/>
            <person name="Young S.K."/>
            <person name="Zeng Q."/>
            <person name="Gargeya S."/>
            <person name="Fitzgerald M."/>
            <person name="Haas B."/>
            <person name="Abouelleil A."/>
            <person name="Alvarado L."/>
            <person name="Arachchi H.M."/>
            <person name="Berlin A.M."/>
            <person name="Chapman S.B."/>
            <person name="Goldberg J."/>
            <person name="Griggs A."/>
            <person name="Gujja S."/>
            <person name="Hansen M."/>
            <person name="Howarth C."/>
            <person name="Imamovic A."/>
            <person name="Larimer J."/>
            <person name="McCowen C."/>
            <person name="Montmayeur A."/>
            <person name="Murphy C."/>
            <person name="Neiman D."/>
            <person name="Pearson M."/>
            <person name="Priest M."/>
            <person name="Roberts A."/>
            <person name="Saif S."/>
            <person name="Shea T."/>
            <person name="Sisk P."/>
            <person name="Sykes S."/>
            <person name="Wortman J."/>
            <person name="Nusbaum C."/>
            <person name="Birren B."/>
        </authorList>
    </citation>
    <scope>NUCLEOTIDE SEQUENCE [LARGE SCALE GENOMIC DNA]</scope>
    <source>
        <strain evidence="4 5">12_1B</strain>
    </source>
</reference>
<name>H1PUE7_9FUSO</name>
<dbReference type="Proteomes" id="UP000003233">
    <property type="component" value="Unassembled WGS sequence"/>
</dbReference>
<dbReference type="Gene3D" id="3.90.550.10">
    <property type="entry name" value="Spore Coat Polysaccharide Biosynthesis Protein SpsA, Chain A"/>
    <property type="match status" value="1"/>
</dbReference>
<organism evidence="4 5">
    <name type="scientific">Fusobacterium ulcerans 12-1B</name>
    <dbReference type="NCBI Taxonomy" id="457404"/>
    <lineage>
        <taxon>Bacteria</taxon>
        <taxon>Fusobacteriati</taxon>
        <taxon>Fusobacteriota</taxon>
        <taxon>Fusobacteriia</taxon>
        <taxon>Fusobacteriales</taxon>
        <taxon>Fusobacteriaceae</taxon>
        <taxon>Fusobacterium</taxon>
    </lineage>
</organism>
<comment type="caution">
    <text evidence="4">The sequence shown here is derived from an EMBL/GenBank/DDBJ whole genome shotgun (WGS) entry which is preliminary data.</text>
</comment>
<evidence type="ECO:0000313" key="4">
    <source>
        <dbReference type="EMBL" id="EHO80362.1"/>
    </source>
</evidence>
<accession>H1PUE7</accession>
<dbReference type="GO" id="GO:0016757">
    <property type="term" value="F:glycosyltransferase activity"/>
    <property type="evidence" value="ECO:0007669"/>
    <property type="project" value="UniProtKB-KW"/>
</dbReference>
<dbReference type="PATRIC" id="fig|457404.5.peg.2068"/>
<keyword evidence="2" id="KW-0808">Transferase</keyword>
<keyword evidence="5" id="KW-1185">Reference proteome</keyword>
<dbReference type="AlphaFoldDB" id="H1PUE7"/>
<dbReference type="PANTHER" id="PTHR22916">
    <property type="entry name" value="GLYCOSYLTRANSFERASE"/>
    <property type="match status" value="1"/>
</dbReference>
<dbReference type="CDD" id="cd00761">
    <property type="entry name" value="Glyco_tranf_GTA_type"/>
    <property type="match status" value="1"/>
</dbReference>
<keyword evidence="1" id="KW-0328">Glycosyltransferase</keyword>
<proteinExistence type="predicted"/>
<dbReference type="Pfam" id="PF00535">
    <property type="entry name" value="Glycos_transf_2"/>
    <property type="match status" value="1"/>
</dbReference>
<gene>
    <name evidence="4" type="ORF">HMPREF0402_02040</name>
</gene>
<dbReference type="BioCyc" id="FSP457404-HMP:GTSQ-2062-MONOMER"/>
<dbReference type="EMBL" id="AGWJ02000021">
    <property type="protein sequence ID" value="EHO80362.1"/>
    <property type="molecule type" value="Genomic_DNA"/>
</dbReference>
<evidence type="ECO:0000256" key="2">
    <source>
        <dbReference type="ARBA" id="ARBA00022679"/>
    </source>
</evidence>
<feature type="domain" description="Glycosyltransferase 2-like" evidence="3">
    <location>
        <begin position="5"/>
        <end position="41"/>
    </location>
</feature>
<evidence type="ECO:0000259" key="3">
    <source>
        <dbReference type="Pfam" id="PF00535"/>
    </source>
</evidence>
<sequence length="42" mass="4974">MKKISVIVSIYNVEKYIEKCMRSIMEQTLEEIEIIIVNDGNR</sequence>
<dbReference type="HOGENOM" id="CLU_217373_1_0_0"/>
<dbReference type="RefSeq" id="WP_008697637.1">
    <property type="nucleotide sequence ID" value="NZ_KE161008.1"/>
</dbReference>
<dbReference type="PANTHER" id="PTHR22916:SF51">
    <property type="entry name" value="GLYCOSYLTRANSFERASE EPSH-RELATED"/>
    <property type="match status" value="1"/>
</dbReference>
<evidence type="ECO:0000313" key="5">
    <source>
        <dbReference type="Proteomes" id="UP000003233"/>
    </source>
</evidence>
<evidence type="ECO:0000256" key="1">
    <source>
        <dbReference type="ARBA" id="ARBA00022676"/>
    </source>
</evidence>
<dbReference type="InterPro" id="IPR029044">
    <property type="entry name" value="Nucleotide-diphossugar_trans"/>
</dbReference>
<dbReference type="SUPFAM" id="SSF53448">
    <property type="entry name" value="Nucleotide-diphospho-sugar transferases"/>
    <property type="match status" value="1"/>
</dbReference>